<organism evidence="3 4">
    <name type="scientific">Marnyiella aurantia</name>
    <dbReference type="NCBI Taxonomy" id="2758037"/>
    <lineage>
        <taxon>Bacteria</taxon>
        <taxon>Pseudomonadati</taxon>
        <taxon>Bacteroidota</taxon>
        <taxon>Flavobacteriia</taxon>
        <taxon>Flavobacteriales</taxon>
        <taxon>Weeksellaceae</taxon>
        <taxon>Marnyiella</taxon>
    </lineage>
</organism>
<dbReference type="KEGG" id="cbau:H1R16_10315"/>
<name>A0A7D7QRX7_9FLAO</name>
<evidence type="ECO:0000256" key="1">
    <source>
        <dbReference type="SAM" id="SignalP"/>
    </source>
</evidence>
<evidence type="ECO:0000313" key="2">
    <source>
        <dbReference type="EMBL" id="MBA5246551.1"/>
    </source>
</evidence>
<dbReference type="EMBL" id="JACEUX010000001">
    <property type="protein sequence ID" value="MBA5246551.1"/>
    <property type="molecule type" value="Genomic_DNA"/>
</dbReference>
<accession>A0A7D7QRX7</accession>
<dbReference type="RefSeq" id="WP_181886626.1">
    <property type="nucleotide sequence ID" value="NZ_CP059472.1"/>
</dbReference>
<protein>
    <recommendedName>
        <fullName evidence="6">DUF4837 family protein</fullName>
    </recommendedName>
</protein>
<evidence type="ECO:0000313" key="3">
    <source>
        <dbReference type="EMBL" id="QMS98088.1"/>
    </source>
</evidence>
<dbReference type="Proteomes" id="UP000539710">
    <property type="component" value="Unassembled WGS sequence"/>
</dbReference>
<reference evidence="5" key="2">
    <citation type="submission" date="2020-07" db="EMBL/GenBank/DDBJ databases">
        <title>Flavobacterium sp. xlx-214.</title>
        <authorList>
            <person name="Yang C."/>
        </authorList>
    </citation>
    <scope>NUCLEOTIDE SEQUENCE [LARGE SCALE GENOMIC DNA]</scope>
    <source>
        <strain evidence="5">CX-624</strain>
    </source>
</reference>
<evidence type="ECO:0000313" key="5">
    <source>
        <dbReference type="Proteomes" id="UP000539710"/>
    </source>
</evidence>
<sequence>MKRYAALFCYLSFLPINAQVQKAITDSGKEVVLFDDKTWRFVHESDSAALETILTNATLYNRDPKATRAVNSSNLNVAVYHDPKKWSAVPNRLQNTEYMFVGPNHIFSTLTADKSRIPNLRIVKDVVLSNVRQAVDYFRLKESEYRTINGKKLLYLRYIANLKGLDFEYAGYYFINDSGFAMVVAYTMQKDFDKNFAEIENFLNGFTEVKYQSPPPPMPPPQH</sequence>
<dbReference type="Proteomes" id="UP000515349">
    <property type="component" value="Chromosome"/>
</dbReference>
<proteinExistence type="predicted"/>
<reference evidence="3 4" key="1">
    <citation type="submission" date="2020-07" db="EMBL/GenBank/DDBJ databases">
        <title>Chryseobacterium sp.cx-624.</title>
        <authorList>
            <person name="Yang C."/>
        </authorList>
    </citation>
    <scope>NUCLEOTIDE SEQUENCE [LARGE SCALE GENOMIC DNA]</scope>
    <source>
        <strain evidence="4">cx-624</strain>
        <strain evidence="3">Cx-624</strain>
    </source>
</reference>
<dbReference type="EMBL" id="CP059472">
    <property type="protein sequence ID" value="QMS98088.1"/>
    <property type="molecule type" value="Genomic_DNA"/>
</dbReference>
<evidence type="ECO:0008006" key="6">
    <source>
        <dbReference type="Google" id="ProtNLM"/>
    </source>
</evidence>
<gene>
    <name evidence="3" type="ORF">H1R16_10315</name>
    <name evidence="2" type="ORF">H2507_05150</name>
</gene>
<feature type="signal peptide" evidence="1">
    <location>
        <begin position="1"/>
        <end position="18"/>
    </location>
</feature>
<feature type="chain" id="PRO_5044656331" description="DUF4837 family protein" evidence="1">
    <location>
        <begin position="19"/>
        <end position="223"/>
    </location>
</feature>
<reference evidence="2" key="3">
    <citation type="submission" date="2020-07" db="EMBL/GenBank/DDBJ databases">
        <authorList>
            <person name="Yang C."/>
        </authorList>
    </citation>
    <scope>NUCLEOTIDE SEQUENCE</scope>
    <source>
        <strain evidence="2">Cx-624</strain>
    </source>
</reference>
<dbReference type="AlphaFoldDB" id="A0A7D7QRX7"/>
<keyword evidence="1" id="KW-0732">Signal</keyword>
<evidence type="ECO:0000313" key="4">
    <source>
        <dbReference type="Proteomes" id="UP000515349"/>
    </source>
</evidence>
<keyword evidence="5" id="KW-1185">Reference proteome</keyword>